<keyword evidence="2" id="KW-0812">Transmembrane</keyword>
<name>B2VJ79_ERWT9</name>
<dbReference type="HOGENOM" id="CLU_063844_0_0_6"/>
<keyword evidence="4" id="KW-1185">Reference proteome</keyword>
<feature type="transmembrane region" description="Helical" evidence="2">
    <location>
        <begin position="21"/>
        <end position="47"/>
    </location>
</feature>
<keyword evidence="2" id="KW-0472">Membrane</keyword>
<evidence type="ECO:0000313" key="4">
    <source>
        <dbReference type="Proteomes" id="UP000001726"/>
    </source>
</evidence>
<feature type="transmembrane region" description="Helical" evidence="2">
    <location>
        <begin position="67"/>
        <end position="87"/>
    </location>
</feature>
<organism evidence="3 4">
    <name type="scientific">Erwinia tasmaniensis (strain DSM 17950 / CFBP 7177 / CIP 109463 / NCPPB 4357 / Et1/99)</name>
    <dbReference type="NCBI Taxonomy" id="465817"/>
    <lineage>
        <taxon>Bacteria</taxon>
        <taxon>Pseudomonadati</taxon>
        <taxon>Pseudomonadota</taxon>
        <taxon>Gammaproteobacteria</taxon>
        <taxon>Enterobacterales</taxon>
        <taxon>Erwiniaceae</taxon>
        <taxon>Erwinia</taxon>
    </lineage>
</organism>
<dbReference type="STRING" id="465817.ETA_15070"/>
<proteinExistence type="predicted"/>
<accession>B2VJ79</accession>
<dbReference type="KEGG" id="eta:ETA_15070"/>
<dbReference type="EMBL" id="CU468135">
    <property type="protein sequence ID" value="CAO96553.1"/>
    <property type="molecule type" value="Genomic_DNA"/>
</dbReference>
<evidence type="ECO:0008006" key="5">
    <source>
        <dbReference type="Google" id="ProtNLM"/>
    </source>
</evidence>
<gene>
    <name evidence="3" type="ordered locus">ETA_15070</name>
</gene>
<feature type="transmembrane region" description="Helical" evidence="2">
    <location>
        <begin position="320"/>
        <end position="343"/>
    </location>
</feature>
<protein>
    <recommendedName>
        <fullName evidence="5">CAP-Gly protein</fullName>
    </recommendedName>
</protein>
<dbReference type="eggNOG" id="COG1196">
    <property type="taxonomic scope" value="Bacteria"/>
</dbReference>
<dbReference type="AlphaFoldDB" id="B2VJ79"/>
<evidence type="ECO:0000256" key="2">
    <source>
        <dbReference type="SAM" id="Phobius"/>
    </source>
</evidence>
<keyword evidence="2" id="KW-1133">Transmembrane helix</keyword>
<dbReference type="Proteomes" id="UP000001726">
    <property type="component" value="Chromosome"/>
</dbReference>
<keyword evidence="1" id="KW-0175">Coiled coil</keyword>
<feature type="coiled-coil region" evidence="1">
    <location>
        <begin position="271"/>
        <end position="312"/>
    </location>
</feature>
<reference evidence="3 4" key="1">
    <citation type="journal article" date="2008" name="Environ. Microbiol.">
        <title>The genome of Erwinia tasmaniensis strain Et1/99, a non-pathogenic bacterium in the genus Erwinia.</title>
        <authorList>
            <person name="Kube M."/>
            <person name="Migdoll A.M."/>
            <person name="Mueller I."/>
            <person name="Kuhl H."/>
            <person name="Beck A."/>
            <person name="Reinhardt R."/>
            <person name="Geider K."/>
        </authorList>
    </citation>
    <scope>NUCLEOTIDE SEQUENCE [LARGE SCALE GENOMIC DNA]</scope>
    <source>
        <strain evidence="4">DSM 17950 / CFBP 7177 / CIP 109463 / NCPPB 4357 / Et1/99</strain>
    </source>
</reference>
<evidence type="ECO:0000313" key="3">
    <source>
        <dbReference type="EMBL" id="CAO96553.1"/>
    </source>
</evidence>
<evidence type="ECO:0000256" key="1">
    <source>
        <dbReference type="SAM" id="Coils"/>
    </source>
</evidence>
<sequence>MLYKPECKMELRNELAMTKRVSWGSIIAGVVTAIAVSLLLTTLGTSLGLSMLSPKSDDIVNGADTAVLAWSVIGVIVSLACGGFITGRLAGADGAIHGFLIWATSLLVATILGFAAVGGVLNTAGNAVGGIASATGSVASGIGSAAGHAAQGTANIGEKVYNRLGLDTKLQPQDADKQVMEALKKSGIKELQPEYLQSQLEAAGDDLANAAKDLAMNPENSDAITGSLMDKLKNRAETVGNAVDKNDVKKALAENTSMTPEQADKAVDNFIQTRDKAVEQAKQRFAQLEDNLNQAKAQYAELKQQAKEKADAAAKVGAKVALWSFFGLLIGAIVSTLSGLWGVNTLPGRKKIKA</sequence>
<feature type="transmembrane region" description="Helical" evidence="2">
    <location>
        <begin position="99"/>
        <end position="121"/>
    </location>
</feature>